<proteinExistence type="inferred from homology"/>
<protein>
    <recommendedName>
        <fullName evidence="3">Nuclease SbcCD subunit C</fullName>
    </recommendedName>
</protein>
<dbReference type="Pfam" id="PF13558">
    <property type="entry name" value="SbcC_Walker_B"/>
    <property type="match status" value="1"/>
</dbReference>
<dbReference type="RefSeq" id="WP_118768700.1">
    <property type="nucleotide sequence ID" value="NZ_QWKP01000223.1"/>
</dbReference>
<evidence type="ECO:0000259" key="4">
    <source>
        <dbReference type="Pfam" id="PF13476"/>
    </source>
</evidence>
<dbReference type="OrthoDB" id="9795626at2"/>
<dbReference type="PANTHER" id="PTHR32114">
    <property type="entry name" value="ABC TRANSPORTER ABCH.3"/>
    <property type="match status" value="1"/>
</dbReference>
<evidence type="ECO:0000313" key="6">
    <source>
        <dbReference type="Proteomes" id="UP000283374"/>
    </source>
</evidence>
<dbReference type="InterPro" id="IPR027417">
    <property type="entry name" value="P-loop_NTPase"/>
</dbReference>
<dbReference type="SUPFAM" id="SSF52540">
    <property type="entry name" value="P-loop containing nucleoside triphosphate hydrolases"/>
    <property type="match status" value="1"/>
</dbReference>
<dbReference type="GO" id="GO:0016887">
    <property type="term" value="F:ATP hydrolysis activity"/>
    <property type="evidence" value="ECO:0007669"/>
    <property type="project" value="InterPro"/>
</dbReference>
<comment type="similarity">
    <text evidence="1">Belongs to the SMC family. SbcC subfamily.</text>
</comment>
<evidence type="ECO:0000256" key="1">
    <source>
        <dbReference type="ARBA" id="ARBA00006930"/>
    </source>
</evidence>
<gene>
    <name evidence="5" type="ORF">D1825_17505</name>
</gene>
<sequence length="1023" mass="106279">MHLRTMTLQAIGPFAGEHTVDFEAVSASGLFLLDGPTGSGKSTLIDAVVFALYGKVASAEASDDRLRSAYAAEDVESYVDLTFEVGSGIYRVRRTPAYDRPKKRGSGTVKQQASVRMWRVLPDDPTGAPASEPLTRLDEAGLEIERVVGLSRTQFVQTIVLPQGEFARFLRANPEDRRGLLQKIFGTEVYERMQQRLAEMRAEANREIEAARAALGTATAHLIGAARLGEDDAAALRGCVDAVSASTGVDDVTALVAGHAVALGADAERSLAAAAIAELGRAAAGVALDDAVRTDRLLARRTRLLAEQGALDAALQQHGEAVLLLERGRSAAAVRPLLEGADRALADVATARKTVLAALDAAPAGLTALVPGLVPDGDVDVLDDPAVLASVRQVREDGVRDAAALTRVVGLEADLNDKRRAVRDARDLVETLRDEIAADDRWLAARPALRESLAEQAASADALAARAPEHAAALAGLEATAAAHLALGTSRSELARAAKAQAAAATEATEAVTREAALRTARIAGLAGELATALVDGESCPVCGSADHPAKASLAPDHVSAADVSAAERRRSDAEAALGRARDLHGRLSERVQLAEEQLAGSTPEQVAADLAGTSALLAAARTAVGDAARLAAGLTSHDEATAARQAARHETVARQADVTGRVEVLQQALDADEAEVALACAGYPTVVARQSVLLAVVGAATELLEAVTDRQEAERHAADRRAELDGALAERDFADADAARAAQIGRADLADLEQGITAYTAAVERVRAGLAEDEIRALAPDAAVDLDAARDAERAARAAATAAEGHARIAVERAAAAQGAAADVSDAAGRLAAAWTAGGPVTRLAGLASGTGGDNGKGLSLATYVLARRFEDVVAAANERLLAMSDGRYELTRSEQKEDVSSRRTGLSMRVIDHRTQQPRDPRTLSGGESFYVSLCLALGMADVVTAEAGGIDLGTLFVDEGFGTLDAHTLDQVLLELGKLRAGGRVVGVVSHVDALKQSIADRIEVRPLPDGPSTLRVLAS</sequence>
<accession>A0A413RH31</accession>
<evidence type="ECO:0000256" key="2">
    <source>
        <dbReference type="ARBA" id="ARBA00011322"/>
    </source>
</evidence>
<comment type="subunit">
    <text evidence="2">Heterodimer of SbcC and SbcD.</text>
</comment>
<evidence type="ECO:0000256" key="3">
    <source>
        <dbReference type="ARBA" id="ARBA00013368"/>
    </source>
</evidence>
<name>A0A413RH31_9CELL</name>
<dbReference type="AlphaFoldDB" id="A0A413RH31"/>
<keyword evidence="6" id="KW-1185">Reference proteome</keyword>
<dbReference type="Gene3D" id="3.40.50.300">
    <property type="entry name" value="P-loop containing nucleotide triphosphate hydrolases"/>
    <property type="match status" value="2"/>
</dbReference>
<organism evidence="5 6">
    <name type="scientific">Cellulomonas rhizosphaerae</name>
    <dbReference type="NCBI Taxonomy" id="2293719"/>
    <lineage>
        <taxon>Bacteria</taxon>
        <taxon>Bacillati</taxon>
        <taxon>Actinomycetota</taxon>
        <taxon>Actinomycetes</taxon>
        <taxon>Micrococcales</taxon>
        <taxon>Cellulomonadaceae</taxon>
        <taxon>Cellulomonas</taxon>
    </lineage>
</organism>
<dbReference type="EMBL" id="QWKP01000223">
    <property type="protein sequence ID" value="RHA37088.1"/>
    <property type="molecule type" value="Genomic_DNA"/>
</dbReference>
<dbReference type="GO" id="GO:0006302">
    <property type="term" value="P:double-strand break repair"/>
    <property type="evidence" value="ECO:0007669"/>
    <property type="project" value="InterPro"/>
</dbReference>
<dbReference type="Proteomes" id="UP000283374">
    <property type="component" value="Unassembled WGS sequence"/>
</dbReference>
<dbReference type="PANTHER" id="PTHR32114:SF2">
    <property type="entry name" value="ABC TRANSPORTER ABCH.3"/>
    <property type="match status" value="1"/>
</dbReference>
<evidence type="ECO:0000313" key="5">
    <source>
        <dbReference type="EMBL" id="RHA37088.1"/>
    </source>
</evidence>
<comment type="caution">
    <text evidence="5">The sequence shown here is derived from an EMBL/GenBank/DDBJ whole genome shotgun (WGS) entry which is preliminary data.</text>
</comment>
<feature type="domain" description="Rad50/SbcC-type AAA" evidence="4">
    <location>
        <begin position="6"/>
        <end position="215"/>
    </location>
</feature>
<dbReference type="Pfam" id="PF13476">
    <property type="entry name" value="AAA_23"/>
    <property type="match status" value="1"/>
</dbReference>
<reference evidence="5 6" key="1">
    <citation type="submission" date="2018-08" db="EMBL/GenBank/DDBJ databases">
        <title>Cellulomonas rhizosphaerae sp. nov., a novel actinomycete isolated from soil.</title>
        <authorList>
            <person name="Tian Y."/>
        </authorList>
    </citation>
    <scope>NUCLEOTIDE SEQUENCE [LARGE SCALE GENOMIC DNA]</scope>
    <source>
        <strain evidence="5 6">NEAU-TCZ24</strain>
    </source>
</reference>
<dbReference type="InterPro" id="IPR038729">
    <property type="entry name" value="Rad50/SbcC_AAA"/>
</dbReference>